<feature type="domain" description="PepSY" evidence="3">
    <location>
        <begin position="164"/>
        <end position="225"/>
    </location>
</feature>
<comment type="caution">
    <text evidence="4">The sequence shown here is derived from an EMBL/GenBank/DDBJ whole genome shotgun (WGS) entry which is preliminary data.</text>
</comment>
<evidence type="ECO:0000313" key="5">
    <source>
        <dbReference type="Proteomes" id="UP000823891"/>
    </source>
</evidence>
<evidence type="ECO:0000256" key="1">
    <source>
        <dbReference type="SAM" id="MobiDB-lite"/>
    </source>
</evidence>
<name>A0A9D2SQR9_9FIRM</name>
<reference evidence="4" key="2">
    <citation type="submission" date="2021-04" db="EMBL/GenBank/DDBJ databases">
        <authorList>
            <person name="Gilroy R."/>
        </authorList>
    </citation>
    <scope>NUCLEOTIDE SEQUENCE</scope>
    <source>
        <strain evidence="4">USAMLcec2-132</strain>
    </source>
</reference>
<dbReference type="Pfam" id="PF03413">
    <property type="entry name" value="PepSY"/>
    <property type="match status" value="3"/>
</dbReference>
<feature type="signal peptide" evidence="2">
    <location>
        <begin position="1"/>
        <end position="27"/>
    </location>
</feature>
<dbReference type="Gene3D" id="3.10.450.40">
    <property type="match status" value="3"/>
</dbReference>
<protein>
    <submittedName>
        <fullName evidence="4">PepSY domain-containing protein</fullName>
    </submittedName>
</protein>
<feature type="domain" description="PepSY" evidence="3">
    <location>
        <begin position="83"/>
        <end position="143"/>
    </location>
</feature>
<dbReference type="Proteomes" id="UP000823891">
    <property type="component" value="Unassembled WGS sequence"/>
</dbReference>
<accession>A0A9D2SQR9</accession>
<feature type="compositionally biased region" description="Polar residues" evidence="1">
    <location>
        <begin position="37"/>
        <end position="65"/>
    </location>
</feature>
<dbReference type="EMBL" id="DWWS01000029">
    <property type="protein sequence ID" value="HJC23762.1"/>
    <property type="molecule type" value="Genomic_DNA"/>
</dbReference>
<feature type="chain" id="PRO_5038978726" evidence="2">
    <location>
        <begin position="28"/>
        <end position="325"/>
    </location>
</feature>
<evidence type="ECO:0000256" key="2">
    <source>
        <dbReference type="SAM" id="SignalP"/>
    </source>
</evidence>
<dbReference type="AlphaFoldDB" id="A0A9D2SQR9"/>
<dbReference type="InterPro" id="IPR025711">
    <property type="entry name" value="PepSY"/>
</dbReference>
<gene>
    <name evidence="4" type="ORF">H9761_08670</name>
</gene>
<evidence type="ECO:0000259" key="3">
    <source>
        <dbReference type="Pfam" id="PF03413"/>
    </source>
</evidence>
<evidence type="ECO:0000313" key="4">
    <source>
        <dbReference type="EMBL" id="HJC23762.1"/>
    </source>
</evidence>
<feature type="region of interest" description="Disordered" evidence="1">
    <location>
        <begin position="37"/>
        <end position="71"/>
    </location>
</feature>
<feature type="region of interest" description="Disordered" evidence="1">
    <location>
        <begin position="239"/>
        <end position="262"/>
    </location>
</feature>
<feature type="domain" description="PepSY" evidence="3">
    <location>
        <begin position="262"/>
        <end position="323"/>
    </location>
</feature>
<reference evidence="4" key="1">
    <citation type="journal article" date="2021" name="PeerJ">
        <title>Extensive microbial diversity within the chicken gut microbiome revealed by metagenomics and culture.</title>
        <authorList>
            <person name="Gilroy R."/>
            <person name="Ravi A."/>
            <person name="Getino M."/>
            <person name="Pursley I."/>
            <person name="Horton D.L."/>
            <person name="Alikhan N.F."/>
            <person name="Baker D."/>
            <person name="Gharbi K."/>
            <person name="Hall N."/>
            <person name="Watson M."/>
            <person name="Adriaenssens E.M."/>
            <person name="Foster-Nyarko E."/>
            <person name="Jarju S."/>
            <person name="Secka A."/>
            <person name="Antonio M."/>
            <person name="Oren A."/>
            <person name="Chaudhuri R.R."/>
            <person name="La Ragione R."/>
            <person name="Hildebrand F."/>
            <person name="Pallen M.J."/>
        </authorList>
    </citation>
    <scope>NUCLEOTIDE SEQUENCE</scope>
    <source>
        <strain evidence="4">USAMLcec2-132</strain>
    </source>
</reference>
<organism evidence="4 5">
    <name type="scientific">Candidatus Eisenbergiella merdavium</name>
    <dbReference type="NCBI Taxonomy" id="2838551"/>
    <lineage>
        <taxon>Bacteria</taxon>
        <taxon>Bacillati</taxon>
        <taxon>Bacillota</taxon>
        <taxon>Clostridia</taxon>
        <taxon>Lachnospirales</taxon>
        <taxon>Lachnospiraceae</taxon>
        <taxon>Eisenbergiella</taxon>
    </lineage>
</organism>
<sequence>MKKRLYACTAALFLAALPLAACSGSTAAVPETQPIASSQEELASGTQNTALTVTPSSAEETTPSAGDSVEIASQPASASSAFISETDAKKTAFDHAGVTEADVTGLRVKLDYDDGRQVYDVEFYSGNQEYDYEIDAVSGTILSFDNEMDNRGAQAQQTPADGTAISEAEAKQAAFDHAGVTEADVTGLRVKLDHDDGRQIYDVEFYSGSQEYDYEISAADGTILSFDQEMDDWARAQNGASTAQNGTSGAGTQNAGTPASTVSEADAKALALSKVPGASEKNITKFGQDYDDGRTVYEIEIIYERTEYEIEIDAATGEIVKMEMD</sequence>
<proteinExistence type="predicted"/>
<keyword evidence="2" id="KW-0732">Signal</keyword>